<evidence type="ECO:0000313" key="2">
    <source>
        <dbReference type="EMBL" id="OGF58418.1"/>
    </source>
</evidence>
<dbReference type="STRING" id="1817863.A2Y62_04060"/>
<reference evidence="2 3" key="1">
    <citation type="journal article" date="2016" name="Nat. Commun.">
        <title>Thousands of microbial genomes shed light on interconnected biogeochemical processes in an aquifer system.</title>
        <authorList>
            <person name="Anantharaman K."/>
            <person name="Brown C.T."/>
            <person name="Hug L.A."/>
            <person name="Sharon I."/>
            <person name="Castelle C.J."/>
            <person name="Probst A.J."/>
            <person name="Thomas B.C."/>
            <person name="Singh A."/>
            <person name="Wilkins M.J."/>
            <person name="Karaoz U."/>
            <person name="Brodie E.L."/>
            <person name="Williams K.H."/>
            <person name="Hubbard S.S."/>
            <person name="Banfield J.F."/>
        </authorList>
    </citation>
    <scope>NUCLEOTIDE SEQUENCE [LARGE SCALE GENOMIC DNA]</scope>
</reference>
<organism evidence="2 3">
    <name type="scientific">Candidatus Fischerbacteria bacterium RBG_13_37_8</name>
    <dbReference type="NCBI Taxonomy" id="1817863"/>
    <lineage>
        <taxon>Bacteria</taxon>
        <taxon>Candidatus Fischeribacteriota</taxon>
    </lineage>
</organism>
<dbReference type="Proteomes" id="UP000178943">
    <property type="component" value="Unassembled WGS sequence"/>
</dbReference>
<dbReference type="SUPFAM" id="SSF160246">
    <property type="entry name" value="EspE N-terminal domain-like"/>
    <property type="match status" value="1"/>
</dbReference>
<evidence type="ECO:0000313" key="3">
    <source>
        <dbReference type="Proteomes" id="UP000178943"/>
    </source>
</evidence>
<dbReference type="InterPro" id="IPR025497">
    <property type="entry name" value="PatA-like_N"/>
</dbReference>
<proteinExistence type="predicted"/>
<name>A0A1F5V553_9BACT</name>
<dbReference type="Pfam" id="PF14332">
    <property type="entry name" value="DUF4388"/>
    <property type="match status" value="1"/>
</dbReference>
<comment type="caution">
    <text evidence="2">The sequence shown here is derived from an EMBL/GenBank/DDBJ whole genome shotgun (WGS) entry which is preliminary data.</text>
</comment>
<feature type="domain" description="PatA-like N-terminal" evidence="1">
    <location>
        <begin position="11"/>
        <end position="163"/>
    </location>
</feature>
<protein>
    <recommendedName>
        <fullName evidence="1">PatA-like N-terminal domain-containing protein</fullName>
    </recommendedName>
</protein>
<dbReference type="PANTHER" id="PTHR36304:SF4">
    <property type="entry name" value="DUF4388 DOMAIN-CONTAINING PROTEIN"/>
    <property type="match status" value="1"/>
</dbReference>
<dbReference type="InterPro" id="IPR037257">
    <property type="entry name" value="T2SS_E_N_sf"/>
</dbReference>
<dbReference type="AlphaFoldDB" id="A0A1F5V553"/>
<gene>
    <name evidence="2" type="ORF">A2Y62_04060</name>
</gene>
<sequence length="370" mass="42386">MNSAGELKKFKGNLSILSLPDILEFLNTSAKTGLLALKRASEKKELYLKNGNVVFASSNLNEDRLGDLMLREGKITKEQFDKSVELMAGRSKRQGKILIEIGAIEPKDLWLWIHQQIKKIVYSVFEWSEGEFYFSEGDLPSQENITADVGIPELVMEGIRNIKHYETVAKRFPTNDIIFTQTTKIPPLELEPHEKHILAFVDGQKSVDDICMISEIGINETLKVLYMLLTIDLIFIKGRKSLPPIINLPLTQKKAIGIIRNYNKLFAFLYRYMYREVGPIVEYVLRKYIGEYCDKEENIIASLEMQEDGTFQEDTIYNNITNKYGTVNQEKLHKNLEEILYAEVLAVKKTLGVDHEKVVVDTLKITQSSL</sequence>
<evidence type="ECO:0000259" key="1">
    <source>
        <dbReference type="Pfam" id="PF14332"/>
    </source>
</evidence>
<accession>A0A1F5V553</accession>
<dbReference type="PANTHER" id="PTHR36304">
    <property type="entry name" value="DOMAIN GTPASE-ACTIVATING PROTEIN, PUTATIVE-RELATED-RELATED"/>
    <property type="match status" value="1"/>
</dbReference>
<dbReference type="EMBL" id="MFGW01000247">
    <property type="protein sequence ID" value="OGF58418.1"/>
    <property type="molecule type" value="Genomic_DNA"/>
</dbReference>